<dbReference type="InterPro" id="IPR029058">
    <property type="entry name" value="AB_hydrolase_fold"/>
</dbReference>
<feature type="region of interest" description="Disordered" evidence="2">
    <location>
        <begin position="632"/>
        <end position="896"/>
    </location>
</feature>
<evidence type="ECO:0000256" key="2">
    <source>
        <dbReference type="SAM" id="MobiDB-lite"/>
    </source>
</evidence>
<dbReference type="Pfam" id="PF05057">
    <property type="entry name" value="DUF676"/>
    <property type="match status" value="1"/>
</dbReference>
<feature type="compositionally biased region" description="Basic and acidic residues" evidence="2">
    <location>
        <begin position="845"/>
        <end position="873"/>
    </location>
</feature>
<dbReference type="InterPro" id="IPR007751">
    <property type="entry name" value="DUF676_lipase-like"/>
</dbReference>
<feature type="compositionally biased region" description="Basic residues" evidence="2">
    <location>
        <begin position="513"/>
        <end position="527"/>
    </location>
</feature>
<feature type="compositionally biased region" description="Polar residues" evidence="2">
    <location>
        <begin position="877"/>
        <end position="890"/>
    </location>
</feature>
<evidence type="ECO:0000259" key="3">
    <source>
        <dbReference type="Pfam" id="PF05057"/>
    </source>
</evidence>
<feature type="domain" description="DUF676" evidence="3">
    <location>
        <begin position="1005"/>
        <end position="1197"/>
    </location>
</feature>
<evidence type="ECO:0000313" key="4">
    <source>
        <dbReference type="Proteomes" id="UP000694867"/>
    </source>
</evidence>
<feature type="region of interest" description="Disordered" evidence="2">
    <location>
        <begin position="570"/>
        <end position="600"/>
    </location>
</feature>
<protein>
    <submittedName>
        <fullName evidence="5">Protein FAM135A</fullName>
    </submittedName>
</protein>
<dbReference type="SUPFAM" id="SSF53474">
    <property type="entry name" value="alpha/beta-Hydrolases"/>
    <property type="match status" value="1"/>
</dbReference>
<feature type="compositionally biased region" description="Low complexity" evidence="2">
    <location>
        <begin position="572"/>
        <end position="584"/>
    </location>
</feature>
<dbReference type="FunFam" id="3.40.50.1820:FF:000004">
    <property type="entry name" value="Protein FAM135A isoform a"/>
    <property type="match status" value="1"/>
</dbReference>
<evidence type="ECO:0000313" key="5">
    <source>
        <dbReference type="RefSeq" id="XP_018496741.1"/>
    </source>
</evidence>
<feature type="compositionally biased region" description="Basic and acidic residues" evidence="2">
    <location>
        <begin position="794"/>
        <end position="807"/>
    </location>
</feature>
<dbReference type="PANTHER" id="PTHR12482">
    <property type="entry name" value="LIPASE ROG1-RELATED-RELATED"/>
    <property type="match status" value="1"/>
</dbReference>
<dbReference type="GeneID" id="100903672"/>
<evidence type="ECO:0000256" key="1">
    <source>
        <dbReference type="ARBA" id="ARBA00007949"/>
    </source>
</evidence>
<accession>A0AAJ7L7P1</accession>
<feature type="region of interest" description="Disordered" evidence="2">
    <location>
        <begin position="513"/>
        <end position="550"/>
    </location>
</feature>
<dbReference type="Gene3D" id="3.40.50.1820">
    <property type="entry name" value="alpha/beta hydrolase"/>
    <property type="match status" value="1"/>
</dbReference>
<organism evidence="4 5">
    <name type="scientific">Galendromus occidentalis</name>
    <name type="common">western predatory mite</name>
    <dbReference type="NCBI Taxonomy" id="34638"/>
    <lineage>
        <taxon>Eukaryota</taxon>
        <taxon>Metazoa</taxon>
        <taxon>Ecdysozoa</taxon>
        <taxon>Arthropoda</taxon>
        <taxon>Chelicerata</taxon>
        <taxon>Arachnida</taxon>
        <taxon>Acari</taxon>
        <taxon>Parasitiformes</taxon>
        <taxon>Mesostigmata</taxon>
        <taxon>Gamasina</taxon>
        <taxon>Phytoseioidea</taxon>
        <taxon>Phytoseiidae</taxon>
        <taxon>Typhlodrominae</taxon>
        <taxon>Galendromus</taxon>
    </lineage>
</organism>
<feature type="compositionally biased region" description="Polar residues" evidence="2">
    <location>
        <begin position="632"/>
        <end position="644"/>
    </location>
</feature>
<sequence length="1278" mass="141743">MSQIQTSVEFSVELQRFINVDLFQRGLYQVRSTLRNSPRLPSKVEVLVDKSSSSNRSTVNQLLLNSYVINEQTAVSKTFQILYRNEEIILDDVITFRVHSLVDGHRVKEHLTKGDFQILVELWHTDQNFGDLSLHKRFHCVSSRHLILHFDAFRGLHHHIPVVFDYFHLSGITLTVHGSLVTLCQPIQGCGIGQWFGSSPRSRKLQATAMPSQAGITMESVYFPQQSAMKKAVRQQRACLVHWDICLLMLSACGSLERRLLEYLKLLSPWQQLQLEQLEALKLNANLRESLSEMARLCIDYLKVAKLQPPPWDKIFNVAKNTDCDDDFLMMANSDIAQLCGALIVLWQQFLQVALRQEKIKQFLARQRHSQRVKRFGEGYFIIEKPRSAITAVCDSGNFLFNEVTESLRKSTYLNTIPPLSIECPETDGNNDTLPIIYEEHYQEFKATRLSCTFLVSPCATSSAEAAVDAGKNSSARFLASQASSLARSVLDSEITVRQLLMQLNQHTNSKNRLKSRFFRQLKKGSRSRSSSSDAINNSESMPDLGHFSTGSKLNMGELDLASLNLNELQDNSTSSAESSANNSLREDAKKKRKKIKHRRSISSSLVFAKLLQNQNRKDSFDDVFIQAPSNVSTSTLGSAKTSSGYGGSCTPPGTPLPPEGFRDSRSPLCHSDPHSQRGSHSGSPPDESASACSTTREETSPSENSKSPTIPPSGLDPPATAPKATVDEDDAKVGMATGRGAAEEPGLEEQKEEGQEHKGNAIVDVEGTNAGEKSAPKTEESMSSAPSTAHPEGIVEKSESKIERQGEAGACSTTPTNTNSSTNRTSSVERCSLEVEGTMFFPKPPKEFAESNSERKVETSKRADTSCEKGTEESEATPSPSTLQCASRANSKDPQEDESYLNAKCTIMEMLTDLEAKSAAASACAGASLQSGLLCDLDESEEDGVAFRRASAINSDLLDFVQAKEDFRQQLNLPSWLWCSDFPNLASNIPYFSCDSDLKAFSPDGLHLVICVHGLDGHSADLRLVRTYLELGLPTVNFEFLMSERNQGETFENFETLTDRLVAEIVYHIEVYALKPNKISFIGHSLGNIIIRSALHRPQLKPYLKKLHTFLSLSGPHLGTLFNSSGLVNMGMWFMQKWKKSGSLLQLAMKDAQDIRQTFLYKLAQMGGLEHFNHILLFGSSQDRYVPIHSARIELCKAAMKDSTNVGAAYREMVQNLLSPVMSRSGKSCQFVRFDVHHALPTTTANSLIGRAAHIAVLDSELFIEKFMVVTGLKYFS</sequence>
<dbReference type="RefSeq" id="XP_018496741.1">
    <property type="nucleotide sequence ID" value="XM_018641225.1"/>
</dbReference>
<dbReference type="Proteomes" id="UP000694867">
    <property type="component" value="Unplaced"/>
</dbReference>
<dbReference type="Pfam" id="PF12394">
    <property type="entry name" value="DUF3657"/>
    <property type="match status" value="1"/>
</dbReference>
<keyword evidence="4" id="KW-1185">Reference proteome</keyword>
<gene>
    <name evidence="5" type="primary">LOC100903672</name>
</gene>
<dbReference type="KEGG" id="goe:100903672"/>
<reference evidence="5" key="1">
    <citation type="submission" date="2025-08" db="UniProtKB">
        <authorList>
            <consortium name="RefSeq"/>
        </authorList>
    </citation>
    <scope>IDENTIFICATION</scope>
</reference>
<dbReference type="PANTHER" id="PTHR12482:SF5">
    <property type="entry name" value="DUF676 DOMAIN-CONTAINING PROTEIN"/>
    <property type="match status" value="1"/>
</dbReference>
<proteinExistence type="inferred from homology"/>
<feature type="compositionally biased region" description="Basic and acidic residues" evidence="2">
    <location>
        <begin position="661"/>
        <end position="676"/>
    </location>
</feature>
<dbReference type="AlphaFoldDB" id="A0AAJ7L7P1"/>
<comment type="similarity">
    <text evidence="1">Belongs to the FAM135 family.</text>
</comment>
<feature type="compositionally biased region" description="Low complexity" evidence="2">
    <location>
        <begin position="813"/>
        <end position="827"/>
    </location>
</feature>
<dbReference type="InterPro" id="IPR022122">
    <property type="entry name" value="DUF3657"/>
</dbReference>
<feature type="compositionally biased region" description="Basic residues" evidence="2">
    <location>
        <begin position="591"/>
        <end position="600"/>
    </location>
</feature>
<dbReference type="InterPro" id="IPR044294">
    <property type="entry name" value="Lipase-like"/>
</dbReference>
<feature type="compositionally biased region" description="Basic and acidic residues" evidence="2">
    <location>
        <begin position="749"/>
        <end position="760"/>
    </location>
</feature>
<name>A0AAJ7L7P1_9ACAR</name>